<dbReference type="Proteomes" id="UP001066276">
    <property type="component" value="Chromosome 10"/>
</dbReference>
<evidence type="ECO:0000313" key="2">
    <source>
        <dbReference type="EMBL" id="KAJ1097605.1"/>
    </source>
</evidence>
<comment type="caution">
    <text evidence="2">The sequence shown here is derived from an EMBL/GenBank/DDBJ whole genome shotgun (WGS) entry which is preliminary data.</text>
</comment>
<keyword evidence="3" id="KW-1185">Reference proteome</keyword>
<feature type="compositionally biased region" description="Basic residues" evidence="1">
    <location>
        <begin position="66"/>
        <end position="82"/>
    </location>
</feature>
<gene>
    <name evidence="2" type="ORF">NDU88_002722</name>
</gene>
<accession>A0AAV7M1I3</accession>
<organism evidence="2 3">
    <name type="scientific">Pleurodeles waltl</name>
    <name type="common">Iberian ribbed newt</name>
    <dbReference type="NCBI Taxonomy" id="8319"/>
    <lineage>
        <taxon>Eukaryota</taxon>
        <taxon>Metazoa</taxon>
        <taxon>Chordata</taxon>
        <taxon>Craniata</taxon>
        <taxon>Vertebrata</taxon>
        <taxon>Euteleostomi</taxon>
        <taxon>Amphibia</taxon>
        <taxon>Batrachia</taxon>
        <taxon>Caudata</taxon>
        <taxon>Salamandroidea</taxon>
        <taxon>Salamandridae</taxon>
        <taxon>Pleurodelinae</taxon>
        <taxon>Pleurodeles</taxon>
    </lineage>
</organism>
<proteinExistence type="predicted"/>
<protein>
    <submittedName>
        <fullName evidence="2">Uncharacterized protein</fullName>
    </submittedName>
</protein>
<evidence type="ECO:0000313" key="3">
    <source>
        <dbReference type="Proteomes" id="UP001066276"/>
    </source>
</evidence>
<dbReference type="AlphaFoldDB" id="A0AAV7M1I3"/>
<evidence type="ECO:0000256" key="1">
    <source>
        <dbReference type="SAM" id="MobiDB-lite"/>
    </source>
</evidence>
<sequence>MGGRRRPLPFRAAQTRLPQLRRVEVGHSVNGVSPWGAPCLMHTGGSEGEYVQGLGRLTHSDDLHSPPRRGLRPKPLRRSRRTRVIRSLTNHQKLPKIQIHPRNTREQEYSYYTY</sequence>
<dbReference type="EMBL" id="JANPWB010000014">
    <property type="protein sequence ID" value="KAJ1097605.1"/>
    <property type="molecule type" value="Genomic_DNA"/>
</dbReference>
<feature type="region of interest" description="Disordered" evidence="1">
    <location>
        <begin position="57"/>
        <end position="82"/>
    </location>
</feature>
<name>A0AAV7M1I3_PLEWA</name>
<reference evidence="2" key="1">
    <citation type="journal article" date="2022" name="bioRxiv">
        <title>Sequencing and chromosome-scale assembly of the giantPleurodeles waltlgenome.</title>
        <authorList>
            <person name="Brown T."/>
            <person name="Elewa A."/>
            <person name="Iarovenko S."/>
            <person name="Subramanian E."/>
            <person name="Araus A.J."/>
            <person name="Petzold A."/>
            <person name="Susuki M."/>
            <person name="Suzuki K.-i.T."/>
            <person name="Hayashi T."/>
            <person name="Toyoda A."/>
            <person name="Oliveira C."/>
            <person name="Osipova E."/>
            <person name="Leigh N.D."/>
            <person name="Simon A."/>
            <person name="Yun M.H."/>
        </authorList>
    </citation>
    <scope>NUCLEOTIDE SEQUENCE</scope>
    <source>
        <strain evidence="2">20211129_DDA</strain>
        <tissue evidence="2">Liver</tissue>
    </source>
</reference>